<evidence type="ECO:0008006" key="3">
    <source>
        <dbReference type="Google" id="ProtNLM"/>
    </source>
</evidence>
<evidence type="ECO:0000313" key="2">
    <source>
        <dbReference type="Proteomes" id="UP000078486"/>
    </source>
</evidence>
<accession>A0A178IK38</accession>
<dbReference type="SUPFAM" id="SSF51445">
    <property type="entry name" value="(Trans)glycosidases"/>
    <property type="match status" value="1"/>
</dbReference>
<dbReference type="OrthoDB" id="188932at2"/>
<reference evidence="1 2" key="1">
    <citation type="submission" date="2016-01" db="EMBL/GenBank/DDBJ databases">
        <title>High potential of lignocellulose degradation of a new Verrucomicrobia species.</title>
        <authorList>
            <person name="Wang Y."/>
            <person name="Shi Y."/>
            <person name="Qiu Z."/>
            <person name="Liu S."/>
            <person name="Yang H."/>
        </authorList>
    </citation>
    <scope>NUCLEOTIDE SEQUENCE [LARGE SCALE GENOMIC DNA]</scope>
    <source>
        <strain evidence="1 2">TSB47</strain>
    </source>
</reference>
<dbReference type="Gene3D" id="3.20.20.80">
    <property type="entry name" value="Glycosidases"/>
    <property type="match status" value="1"/>
</dbReference>
<gene>
    <name evidence="1" type="ORF">AW736_12730</name>
</gene>
<evidence type="ECO:0000313" key="1">
    <source>
        <dbReference type="EMBL" id="OAM89539.1"/>
    </source>
</evidence>
<sequence length="373" mass="42945">MPATNQKLLSKLQHPLAITMWDFSWLERRWPGAGYEDWDEALDGLVERGYDAVRIDGYPHLVAAGPEREWDIIAPWNQEDWGSPTRVRVRVLPALTEFIKKCRDRGLRVGLSTWFQNDTTRQHLLIASPRAHANIWLSVLDHIGRAGLLDSILYLDLCNEWPLNCWAPFFKNTGGNDRDWRTPASLGWLREATEIIRAKHPSLPLTTSFTTCIDPSDTNGVDPGFMDFLAIHQWMGSATEFNERAGYHFERFEPTGFENLALYADKLYRSDPDHWKRLLAVHLDSFAEWSRATAKPLVTTEGWAIVDYKDWPGLDWAWVKEFNAWAVERVVASGRWAAICTSNFCGPQFRGMWRDIAWHRDLTEKIHAGKLPA</sequence>
<proteinExistence type="predicted"/>
<protein>
    <recommendedName>
        <fullName evidence="3">Cellulase</fullName>
    </recommendedName>
</protein>
<name>A0A178IK38_9BACT</name>
<dbReference type="RefSeq" id="WP_068770598.1">
    <property type="nucleotide sequence ID" value="NZ_CP109796.1"/>
</dbReference>
<dbReference type="Proteomes" id="UP000078486">
    <property type="component" value="Unassembled WGS sequence"/>
</dbReference>
<keyword evidence="2" id="KW-1185">Reference proteome</keyword>
<dbReference type="InterPro" id="IPR017853">
    <property type="entry name" value="GH"/>
</dbReference>
<comment type="caution">
    <text evidence="1">The sequence shown here is derived from an EMBL/GenBank/DDBJ whole genome shotgun (WGS) entry which is preliminary data.</text>
</comment>
<dbReference type="InterPro" id="IPR024778">
    <property type="entry name" value="Put_cellulase"/>
</dbReference>
<dbReference type="EMBL" id="LRRQ01000089">
    <property type="protein sequence ID" value="OAM89539.1"/>
    <property type="molecule type" value="Genomic_DNA"/>
</dbReference>
<dbReference type="Pfam" id="PF12876">
    <property type="entry name" value="Cellulase-like"/>
    <property type="match status" value="1"/>
</dbReference>
<organism evidence="1 2">
    <name type="scientific">Termitidicoccus mucosus</name>
    <dbReference type="NCBI Taxonomy" id="1184151"/>
    <lineage>
        <taxon>Bacteria</taxon>
        <taxon>Pseudomonadati</taxon>
        <taxon>Verrucomicrobiota</taxon>
        <taxon>Opitutia</taxon>
        <taxon>Opitutales</taxon>
        <taxon>Opitutaceae</taxon>
        <taxon>Termitidicoccus</taxon>
    </lineage>
</organism>
<dbReference type="AlphaFoldDB" id="A0A178IK38"/>